<organism evidence="1 2">
    <name type="scientific">Clathrus columnatus</name>
    <dbReference type="NCBI Taxonomy" id="1419009"/>
    <lineage>
        <taxon>Eukaryota</taxon>
        <taxon>Fungi</taxon>
        <taxon>Dikarya</taxon>
        <taxon>Basidiomycota</taxon>
        <taxon>Agaricomycotina</taxon>
        <taxon>Agaricomycetes</taxon>
        <taxon>Phallomycetidae</taxon>
        <taxon>Phallales</taxon>
        <taxon>Clathraceae</taxon>
        <taxon>Clathrus</taxon>
    </lineage>
</organism>
<dbReference type="EMBL" id="BPWL01000001">
    <property type="protein sequence ID" value="GJJ06763.1"/>
    <property type="molecule type" value="Genomic_DNA"/>
</dbReference>
<dbReference type="AlphaFoldDB" id="A0AAV5A2A4"/>
<evidence type="ECO:0000313" key="2">
    <source>
        <dbReference type="Proteomes" id="UP001050691"/>
    </source>
</evidence>
<reference evidence="1" key="1">
    <citation type="submission" date="2021-10" db="EMBL/GenBank/DDBJ databases">
        <title>De novo Genome Assembly of Clathrus columnatus (Basidiomycota, Fungi) Using Illumina and Nanopore Sequence Data.</title>
        <authorList>
            <person name="Ogiso-Tanaka E."/>
            <person name="Itagaki H."/>
            <person name="Hosoya T."/>
            <person name="Hosaka K."/>
        </authorList>
    </citation>
    <scope>NUCLEOTIDE SEQUENCE</scope>
    <source>
        <strain evidence="1">MO-923</strain>
    </source>
</reference>
<sequence>MAPLLLVTSERESNMSLPSPQLPPAHASEAAKFLKEFGEKASNFTKVLQLPSAIDSSVMAYKSKTAAFYVKDLENSKLVRPFVKDIIESAIEGLSITVNTSEIINDLTKIFTTFVIGAKVTPTFGNFSSTSYRGTYFDTPAIYKVLLAVYIADVSKLYDANPKSVVELAYYTFLTAQRAD</sequence>
<evidence type="ECO:0000313" key="1">
    <source>
        <dbReference type="EMBL" id="GJJ06763.1"/>
    </source>
</evidence>
<gene>
    <name evidence="1" type="ORF">Clacol_000959</name>
</gene>
<dbReference type="Proteomes" id="UP001050691">
    <property type="component" value="Unassembled WGS sequence"/>
</dbReference>
<accession>A0AAV5A2A4</accession>
<proteinExistence type="predicted"/>
<name>A0AAV5A2A4_9AGAM</name>
<comment type="caution">
    <text evidence="1">The sequence shown here is derived from an EMBL/GenBank/DDBJ whole genome shotgun (WGS) entry which is preliminary data.</text>
</comment>
<keyword evidence="2" id="KW-1185">Reference proteome</keyword>
<protein>
    <submittedName>
        <fullName evidence="1">Uncharacterized protein</fullName>
    </submittedName>
</protein>